<accession>A0A644F0M5</accession>
<dbReference type="AlphaFoldDB" id="A0A644F0M5"/>
<evidence type="ECO:0000313" key="3">
    <source>
        <dbReference type="Proteomes" id="UP000001548"/>
    </source>
</evidence>
<keyword evidence="3" id="KW-1185">Reference proteome</keyword>
<reference evidence="2 3" key="1">
    <citation type="journal article" date="2007" name="Science">
        <title>Genomic minimalism in the early diverging intestinal parasite Giardia lamblia.</title>
        <authorList>
            <person name="Morrison H.G."/>
            <person name="McArthur A.G."/>
            <person name="Gillin F.D."/>
            <person name="Aley S.B."/>
            <person name="Adam R.D."/>
            <person name="Olsen G.J."/>
            <person name="Best A.A."/>
            <person name="Cande W.Z."/>
            <person name="Chen F."/>
            <person name="Cipriano M.J."/>
            <person name="Davids B.J."/>
            <person name="Dawson S.C."/>
            <person name="Elmendorf H.G."/>
            <person name="Hehl A.B."/>
            <person name="Holder M.E."/>
            <person name="Huse S.M."/>
            <person name="Kim U.U."/>
            <person name="Lasek-Nesselquist E."/>
            <person name="Manning G."/>
            <person name="Nigam A."/>
            <person name="Nixon J.E."/>
            <person name="Palm D."/>
            <person name="Passamaneck N.E."/>
            <person name="Prabhu A."/>
            <person name="Reich C.I."/>
            <person name="Reiner D.S."/>
            <person name="Samuelson J."/>
            <person name="Svard S.G."/>
            <person name="Sogin M.L."/>
        </authorList>
    </citation>
    <scope>NUCLEOTIDE SEQUENCE [LARGE SCALE GENOMIC DNA]</scope>
    <source>
        <strain evidence="2 3">WB C6</strain>
    </source>
</reference>
<organism evidence="2 3">
    <name type="scientific">Giardia intestinalis (strain ATCC 50803 / WB clone C6)</name>
    <name type="common">Giardia lamblia</name>
    <dbReference type="NCBI Taxonomy" id="184922"/>
    <lineage>
        <taxon>Eukaryota</taxon>
        <taxon>Metamonada</taxon>
        <taxon>Diplomonadida</taxon>
        <taxon>Hexamitidae</taxon>
        <taxon>Giardiinae</taxon>
        <taxon>Giardia</taxon>
    </lineage>
</organism>
<dbReference type="Proteomes" id="UP000001548">
    <property type="component" value="Unassembled WGS sequence"/>
</dbReference>
<dbReference type="Gene3D" id="3.30.70.3250">
    <property type="entry name" value="Ribonuclease P, Pop5 subunit"/>
    <property type="match status" value="1"/>
</dbReference>
<gene>
    <name evidence="2" type="ORF">GL50803_0018471</name>
</gene>
<sequence length="121" mass="13692">MVRFKHRYIGLRWDADYSITQEDIGDALRTAILNSGDIRLTALLPYMASVWMHLSAFNFSTIRCPTSLTRDCIRAVIPQMVVRGAKNLRIVHVSGSISQMTRVMAPILSAELTRSRKALRT</sequence>
<comment type="caution">
    <text evidence="2">The sequence shown here is derived from an EMBL/GenBank/DDBJ whole genome shotgun (WGS) entry which is preliminary data.</text>
</comment>
<dbReference type="GO" id="GO:1990904">
    <property type="term" value="C:ribonucleoprotein complex"/>
    <property type="evidence" value="ECO:0007669"/>
    <property type="project" value="UniProtKB-ARBA"/>
</dbReference>
<evidence type="ECO:0000256" key="1">
    <source>
        <dbReference type="ARBA" id="ARBA00022694"/>
    </source>
</evidence>
<proteinExistence type="predicted"/>
<dbReference type="EMBL" id="AACB03000004">
    <property type="protein sequence ID" value="KAE8302198.1"/>
    <property type="molecule type" value="Genomic_DNA"/>
</dbReference>
<dbReference type="InParanoid" id="A0A644F0M5"/>
<name>A0A644F0M5_GIAIC</name>
<dbReference type="GO" id="GO:0008033">
    <property type="term" value="P:tRNA processing"/>
    <property type="evidence" value="ECO:0007669"/>
    <property type="project" value="UniProtKB-KW"/>
</dbReference>
<protein>
    <submittedName>
        <fullName evidence="2">Uncharacterized protein</fullName>
    </submittedName>
</protein>
<dbReference type="InterPro" id="IPR038085">
    <property type="entry name" value="Rnp2-like_sf"/>
</dbReference>
<keyword evidence="1" id="KW-0819">tRNA processing</keyword>
<dbReference type="SUPFAM" id="SSF160350">
    <property type="entry name" value="Rnp2-like"/>
    <property type="match status" value="1"/>
</dbReference>
<dbReference type="GO" id="GO:1902555">
    <property type="term" value="C:endoribonuclease complex"/>
    <property type="evidence" value="ECO:0007669"/>
    <property type="project" value="UniProtKB-ARBA"/>
</dbReference>
<evidence type="ECO:0000313" key="2">
    <source>
        <dbReference type="EMBL" id="KAE8302198.1"/>
    </source>
</evidence>